<dbReference type="PANTHER" id="PTHR22916">
    <property type="entry name" value="GLYCOSYLTRANSFERASE"/>
    <property type="match status" value="1"/>
</dbReference>
<dbReference type="CDD" id="cd00761">
    <property type="entry name" value="Glyco_tranf_GTA_type"/>
    <property type="match status" value="1"/>
</dbReference>
<dbReference type="EMBL" id="CP034158">
    <property type="protein sequence ID" value="AZI67842.1"/>
    <property type="molecule type" value="Genomic_DNA"/>
</dbReference>
<keyword evidence="3" id="KW-1185">Reference proteome</keyword>
<accession>A0ABM7CA25</accession>
<gene>
    <name evidence="2" type="ORF">EIB71_09280</name>
</gene>
<dbReference type="Pfam" id="PF00535">
    <property type="entry name" value="Glycos_transf_2"/>
    <property type="match status" value="1"/>
</dbReference>
<dbReference type="PANTHER" id="PTHR22916:SF3">
    <property type="entry name" value="UDP-GLCNAC:BETAGAL BETA-1,3-N-ACETYLGLUCOSAMINYLTRANSFERASE-LIKE PROTEIN 1"/>
    <property type="match status" value="1"/>
</dbReference>
<dbReference type="InterPro" id="IPR029044">
    <property type="entry name" value="Nucleotide-diphossugar_trans"/>
</dbReference>
<dbReference type="SUPFAM" id="SSF53448">
    <property type="entry name" value="Nucleotide-diphospho-sugar transferases"/>
    <property type="match status" value="1"/>
</dbReference>
<name>A0ABM7CA25_9FLAO</name>
<feature type="domain" description="Glycosyltransferase 2-like" evidence="1">
    <location>
        <begin position="16"/>
        <end position="149"/>
    </location>
</feature>
<protein>
    <submittedName>
        <fullName evidence="2">Glycosyltransferase family 2 protein</fullName>
    </submittedName>
</protein>
<proteinExistence type="predicted"/>
<reference evidence="2 3" key="1">
    <citation type="submission" date="2018-11" db="EMBL/GenBank/DDBJ databases">
        <title>Proposal to divide the Flavobacteriaceae and reorganize its genera based on Amino Acid Identity values calculated from whole genome sequences.</title>
        <authorList>
            <person name="Nicholson A.C."/>
            <person name="Gulvik C.A."/>
            <person name="Whitney A.M."/>
            <person name="Humrighouse B.W."/>
            <person name="Bell M."/>
            <person name="Holmes B."/>
            <person name="Steigerwalt A.G."/>
            <person name="Villarma A."/>
            <person name="Sheth M."/>
            <person name="Batra D."/>
            <person name="Pryor J."/>
            <person name="Bernardet J.-F."/>
            <person name="Hugo C."/>
            <person name="Kampfer P."/>
            <person name="Newman J.D."/>
            <person name="McQuiston J.R."/>
        </authorList>
    </citation>
    <scope>NUCLEOTIDE SEQUENCE [LARGE SCALE GENOMIC DNA]</scope>
    <source>
        <strain evidence="2 3">H3001</strain>
    </source>
</reference>
<evidence type="ECO:0000313" key="3">
    <source>
        <dbReference type="Proteomes" id="UP000274483"/>
    </source>
</evidence>
<dbReference type="Gene3D" id="3.90.550.10">
    <property type="entry name" value="Spore Coat Polysaccharide Biosynthesis Protein SpsA, Chain A"/>
    <property type="match status" value="1"/>
</dbReference>
<organism evidence="2 3">
    <name type="scientific">Kaistella daneshvariae</name>
    <dbReference type="NCBI Taxonomy" id="2487074"/>
    <lineage>
        <taxon>Bacteria</taxon>
        <taxon>Pseudomonadati</taxon>
        <taxon>Bacteroidota</taxon>
        <taxon>Flavobacteriia</taxon>
        <taxon>Flavobacteriales</taxon>
        <taxon>Weeksellaceae</taxon>
        <taxon>Chryseobacterium group</taxon>
        <taxon>Kaistella</taxon>
    </lineage>
</organism>
<evidence type="ECO:0000259" key="1">
    <source>
        <dbReference type="Pfam" id="PF00535"/>
    </source>
</evidence>
<evidence type="ECO:0000313" key="2">
    <source>
        <dbReference type="EMBL" id="AZI67842.1"/>
    </source>
</evidence>
<dbReference type="InterPro" id="IPR001173">
    <property type="entry name" value="Glyco_trans_2-like"/>
</dbReference>
<sequence length="280" mass="32604">MFYYLHHALIYLPLISVVIPLYNAEKSIERTLDSILNQTWKGDFEIFVVNDGSTDESAAVVGNYIKQSPLNIQLLNQENLGVSAARNSALRRATGEYIALLDADDEWLPEKTERQMEILEDHNSDLDFLGCLRKNQKILWPFRVEKNNLAEVTFRKLMLRNEIQPSTVIFKTEILKKTGFFGENFRFAEDLNFWLRVSENCKMAILNEELIFAGDGKRSFGVSGLSANLVEMEKGFQRNLREIWAKKKIGFAQFAAYFVFYKMKFLVRLSRNFYFKFQGR</sequence>
<dbReference type="Proteomes" id="UP000274483">
    <property type="component" value="Chromosome"/>
</dbReference>